<evidence type="ECO:0000256" key="6">
    <source>
        <dbReference type="ARBA" id="ARBA00022989"/>
    </source>
</evidence>
<evidence type="ECO:0000256" key="2">
    <source>
        <dbReference type="ARBA" id="ARBA00022448"/>
    </source>
</evidence>
<dbReference type="Proteomes" id="UP000298210">
    <property type="component" value="Unassembled WGS sequence"/>
</dbReference>
<accession>A0A4Y7WMZ4</accession>
<dbReference type="InterPro" id="IPR055348">
    <property type="entry name" value="DctQ"/>
</dbReference>
<dbReference type="EMBL" id="SNUX01000002">
    <property type="protein sequence ID" value="TES49771.1"/>
    <property type="molecule type" value="Genomic_DNA"/>
</dbReference>
<sequence length="177" mass="20315">MKVFQLIERHVEEVLLVVILSTMVIAIFLQIVMRFVLGTSLGWSEELARYSFIYLVFIGISYGVKQEKHIKIDTIISFLTEKKQVILHLIVYGLFLLFAVFIIIYGGAMSMEIFRLGQVTPGLGIKMGYVYMAAPLGMVLTALRISQKMKQEFEHYLHAKPYRLNGGKNIQEVHNEQ</sequence>
<comment type="subcellular location">
    <subcellularLocation>
        <location evidence="1">Cell inner membrane</location>
        <topology evidence="1">Multi-pass membrane protein</topology>
    </subcellularLocation>
</comment>
<evidence type="ECO:0000313" key="12">
    <source>
        <dbReference type="Proteomes" id="UP000298210"/>
    </source>
</evidence>
<keyword evidence="3" id="KW-1003">Cell membrane</keyword>
<feature type="domain" description="Tripartite ATP-independent periplasmic transporters DctQ component" evidence="10">
    <location>
        <begin position="23"/>
        <end position="152"/>
    </location>
</feature>
<feature type="transmembrane region" description="Helical" evidence="9">
    <location>
        <begin position="85"/>
        <end position="108"/>
    </location>
</feature>
<evidence type="ECO:0000256" key="7">
    <source>
        <dbReference type="ARBA" id="ARBA00023136"/>
    </source>
</evidence>
<keyword evidence="4" id="KW-0997">Cell inner membrane</keyword>
<keyword evidence="7 9" id="KW-0472">Membrane</keyword>
<feature type="transmembrane region" description="Helical" evidence="9">
    <location>
        <begin position="14"/>
        <end position="35"/>
    </location>
</feature>
<evidence type="ECO:0000256" key="8">
    <source>
        <dbReference type="ARBA" id="ARBA00038436"/>
    </source>
</evidence>
<dbReference type="GO" id="GO:0005886">
    <property type="term" value="C:plasma membrane"/>
    <property type="evidence" value="ECO:0007669"/>
    <property type="project" value="UniProtKB-SubCell"/>
</dbReference>
<evidence type="ECO:0000256" key="3">
    <source>
        <dbReference type="ARBA" id="ARBA00022475"/>
    </source>
</evidence>
<dbReference type="PANTHER" id="PTHR35011:SF2">
    <property type="entry name" value="2,3-DIKETO-L-GULONATE TRAP TRANSPORTER SMALL PERMEASE PROTEIN YIAM"/>
    <property type="match status" value="1"/>
</dbReference>
<feature type="transmembrane region" description="Helical" evidence="9">
    <location>
        <begin position="128"/>
        <end position="145"/>
    </location>
</feature>
<keyword evidence="2" id="KW-0813">Transport</keyword>
<comment type="similarity">
    <text evidence="8">Belongs to the TRAP transporter small permease family.</text>
</comment>
<comment type="caution">
    <text evidence="11">The sequence shown here is derived from an EMBL/GenBank/DDBJ whole genome shotgun (WGS) entry which is preliminary data.</text>
</comment>
<keyword evidence="5 9" id="KW-0812">Transmembrane</keyword>
<dbReference type="GO" id="GO:0015740">
    <property type="term" value="P:C4-dicarboxylate transport"/>
    <property type="evidence" value="ECO:0007669"/>
    <property type="project" value="TreeGrafter"/>
</dbReference>
<proteinExistence type="inferred from homology"/>
<evidence type="ECO:0000256" key="1">
    <source>
        <dbReference type="ARBA" id="ARBA00004429"/>
    </source>
</evidence>
<evidence type="ECO:0000256" key="9">
    <source>
        <dbReference type="SAM" id="Phobius"/>
    </source>
</evidence>
<dbReference type="AlphaFoldDB" id="A0A4Y7WMZ4"/>
<keyword evidence="6 9" id="KW-1133">Transmembrane helix</keyword>
<reference evidence="11 12" key="1">
    <citation type="submission" date="2019-03" db="EMBL/GenBank/DDBJ databases">
        <authorList>
            <person name="Liu G."/>
        </authorList>
    </citation>
    <scope>NUCLEOTIDE SEQUENCE [LARGE SCALE GENOMIC DNA]</scope>
    <source>
        <strain evidence="11 12">DSM 19099</strain>
    </source>
</reference>
<protein>
    <submittedName>
        <fullName evidence="11">TRAP transporter small permease</fullName>
    </submittedName>
</protein>
<evidence type="ECO:0000259" key="10">
    <source>
        <dbReference type="Pfam" id="PF04290"/>
    </source>
</evidence>
<dbReference type="PANTHER" id="PTHR35011">
    <property type="entry name" value="2,3-DIKETO-L-GULONATE TRAP TRANSPORTER SMALL PERMEASE PROTEIN YIAM"/>
    <property type="match status" value="1"/>
</dbReference>
<dbReference type="GO" id="GO:0022857">
    <property type="term" value="F:transmembrane transporter activity"/>
    <property type="evidence" value="ECO:0007669"/>
    <property type="project" value="TreeGrafter"/>
</dbReference>
<evidence type="ECO:0000256" key="5">
    <source>
        <dbReference type="ARBA" id="ARBA00022692"/>
    </source>
</evidence>
<name>A0A4Y7WMZ4_9BACI</name>
<organism evidence="11 12">
    <name type="scientific">Shouchella lehensis</name>
    <dbReference type="NCBI Taxonomy" id="300825"/>
    <lineage>
        <taxon>Bacteria</taxon>
        <taxon>Bacillati</taxon>
        <taxon>Bacillota</taxon>
        <taxon>Bacilli</taxon>
        <taxon>Bacillales</taxon>
        <taxon>Bacillaceae</taxon>
        <taxon>Shouchella</taxon>
    </lineage>
</organism>
<feature type="transmembrane region" description="Helical" evidence="9">
    <location>
        <begin position="47"/>
        <end position="64"/>
    </location>
</feature>
<evidence type="ECO:0000313" key="11">
    <source>
        <dbReference type="EMBL" id="TES49771.1"/>
    </source>
</evidence>
<dbReference type="Pfam" id="PF04290">
    <property type="entry name" value="DctQ"/>
    <property type="match status" value="1"/>
</dbReference>
<dbReference type="InterPro" id="IPR007387">
    <property type="entry name" value="TRAP_DctQ"/>
</dbReference>
<gene>
    <name evidence="11" type="ORF">E2L03_09965</name>
</gene>
<evidence type="ECO:0000256" key="4">
    <source>
        <dbReference type="ARBA" id="ARBA00022519"/>
    </source>
</evidence>
<dbReference type="RefSeq" id="WP_124741487.1">
    <property type="nucleotide sequence ID" value="NZ_LDIM01000006.1"/>
</dbReference>